<proteinExistence type="predicted"/>
<evidence type="ECO:0000313" key="1">
    <source>
        <dbReference type="EMBL" id="MCH80275.1"/>
    </source>
</evidence>
<protein>
    <submittedName>
        <fullName evidence="1">Uncharacterized protein</fullName>
    </submittedName>
</protein>
<organism evidence="1 2">
    <name type="scientific">Trifolium medium</name>
    <dbReference type="NCBI Taxonomy" id="97028"/>
    <lineage>
        <taxon>Eukaryota</taxon>
        <taxon>Viridiplantae</taxon>
        <taxon>Streptophyta</taxon>
        <taxon>Embryophyta</taxon>
        <taxon>Tracheophyta</taxon>
        <taxon>Spermatophyta</taxon>
        <taxon>Magnoliopsida</taxon>
        <taxon>eudicotyledons</taxon>
        <taxon>Gunneridae</taxon>
        <taxon>Pentapetalae</taxon>
        <taxon>rosids</taxon>
        <taxon>fabids</taxon>
        <taxon>Fabales</taxon>
        <taxon>Fabaceae</taxon>
        <taxon>Papilionoideae</taxon>
        <taxon>50 kb inversion clade</taxon>
        <taxon>NPAAA clade</taxon>
        <taxon>Hologalegina</taxon>
        <taxon>IRL clade</taxon>
        <taxon>Trifolieae</taxon>
        <taxon>Trifolium</taxon>
    </lineage>
</organism>
<gene>
    <name evidence="1" type="ORF">A2U01_0001041</name>
</gene>
<dbReference type="Proteomes" id="UP000265520">
    <property type="component" value="Unassembled WGS sequence"/>
</dbReference>
<keyword evidence="2" id="KW-1185">Reference proteome</keyword>
<accession>A0A392LZ83</accession>
<dbReference type="AlphaFoldDB" id="A0A392LZ83"/>
<evidence type="ECO:0000313" key="2">
    <source>
        <dbReference type="Proteomes" id="UP000265520"/>
    </source>
</evidence>
<sequence length="43" mass="4915">MIGGGVGVAAKEERHWNLFFFSPRSQTWLSRVKRSSIQGENHL</sequence>
<name>A0A392LZ83_9FABA</name>
<reference evidence="1 2" key="1">
    <citation type="journal article" date="2018" name="Front. Plant Sci.">
        <title>Red Clover (Trifolium pratense) and Zigzag Clover (T. medium) - A Picture of Genomic Similarities and Differences.</title>
        <authorList>
            <person name="Dluhosova J."/>
            <person name="Istvanek J."/>
            <person name="Nedelnik J."/>
            <person name="Repkova J."/>
        </authorList>
    </citation>
    <scope>NUCLEOTIDE SEQUENCE [LARGE SCALE GENOMIC DNA]</scope>
    <source>
        <strain evidence="2">cv. 10/8</strain>
        <tissue evidence="1">Leaf</tissue>
    </source>
</reference>
<dbReference type="EMBL" id="LXQA010000862">
    <property type="protein sequence ID" value="MCH80275.1"/>
    <property type="molecule type" value="Genomic_DNA"/>
</dbReference>
<comment type="caution">
    <text evidence="1">The sequence shown here is derived from an EMBL/GenBank/DDBJ whole genome shotgun (WGS) entry which is preliminary data.</text>
</comment>